<reference evidence="1 2" key="2">
    <citation type="submission" date="2007-05" db="EMBL/GenBank/DDBJ databases">
        <title>Draft genome sequence of Bifidobacterium adolescentis (L2-32).</title>
        <authorList>
            <person name="Sudarsanam P."/>
            <person name="Ley R."/>
            <person name="Guruge J."/>
            <person name="Turnbaugh P.J."/>
            <person name="Mahowald M."/>
            <person name="Liep D."/>
            <person name="Gordon J."/>
        </authorList>
    </citation>
    <scope>NUCLEOTIDE SEQUENCE [LARGE SCALE GENOMIC DNA]</scope>
    <source>
        <strain evidence="1 2">L2-32</strain>
    </source>
</reference>
<name>A7A2K4_BIFAD</name>
<gene>
    <name evidence="1" type="ORF">BIFADO_00032</name>
</gene>
<comment type="caution">
    <text evidence="1">The sequence shown here is derived from an EMBL/GenBank/DDBJ whole genome shotgun (WGS) entry which is preliminary data.</text>
</comment>
<organism evidence="1 2">
    <name type="scientific">Bifidobacterium adolescentis L2-32</name>
    <dbReference type="NCBI Taxonomy" id="411481"/>
    <lineage>
        <taxon>Bacteria</taxon>
        <taxon>Bacillati</taxon>
        <taxon>Actinomycetota</taxon>
        <taxon>Actinomycetes</taxon>
        <taxon>Bifidobacteriales</taxon>
        <taxon>Bifidobacteriaceae</taxon>
        <taxon>Bifidobacterium</taxon>
    </lineage>
</organism>
<evidence type="ECO:0000313" key="2">
    <source>
        <dbReference type="Proteomes" id="UP000003773"/>
    </source>
</evidence>
<dbReference type="HOGENOM" id="CLU_2647226_0_0_11"/>
<accession>A7A2K4</accession>
<protein>
    <submittedName>
        <fullName evidence="1">Uncharacterized protein</fullName>
    </submittedName>
</protein>
<dbReference type="AlphaFoldDB" id="A7A2K4"/>
<reference evidence="1 2" key="1">
    <citation type="submission" date="2007-04" db="EMBL/GenBank/DDBJ databases">
        <authorList>
            <person name="Fulton L."/>
            <person name="Clifton S."/>
            <person name="Fulton B."/>
            <person name="Xu J."/>
            <person name="Minx P."/>
            <person name="Pepin K.H."/>
            <person name="Johnson M."/>
            <person name="Thiruvilangam P."/>
            <person name="Bhonagiri V."/>
            <person name="Nash W.E."/>
            <person name="Mardis E.R."/>
            <person name="Wilson R.K."/>
        </authorList>
    </citation>
    <scope>NUCLEOTIDE SEQUENCE [LARGE SCALE GENOMIC DNA]</scope>
    <source>
        <strain evidence="1 2">L2-32</strain>
    </source>
</reference>
<sequence length="76" mass="8363">MFRDTGLYASRVGSDLWTKLGVQVNFNENVWALPKAGLLAVTRGADGFEVIQHSSDEGASWTVEMSSFDLRRGASR</sequence>
<dbReference type="Proteomes" id="UP000003773">
    <property type="component" value="Unassembled WGS sequence"/>
</dbReference>
<proteinExistence type="predicted"/>
<evidence type="ECO:0000313" key="1">
    <source>
        <dbReference type="EMBL" id="EDN84166.1"/>
    </source>
</evidence>
<dbReference type="EMBL" id="AAXD02000016">
    <property type="protein sequence ID" value="EDN84166.1"/>
    <property type="molecule type" value="Genomic_DNA"/>
</dbReference>